<dbReference type="InterPro" id="IPR036960">
    <property type="entry name" value="T-box_sf"/>
</dbReference>
<organism evidence="9 10">
    <name type="scientific">Scleropages formosus</name>
    <name type="common">Asian bonytongue</name>
    <name type="synonym">Osteoglossum formosum</name>
    <dbReference type="NCBI Taxonomy" id="113540"/>
    <lineage>
        <taxon>Eukaryota</taxon>
        <taxon>Metazoa</taxon>
        <taxon>Chordata</taxon>
        <taxon>Craniata</taxon>
        <taxon>Vertebrata</taxon>
        <taxon>Euteleostomi</taxon>
        <taxon>Actinopterygii</taxon>
        <taxon>Neopterygii</taxon>
        <taxon>Teleostei</taxon>
        <taxon>Osteoglossocephala</taxon>
        <taxon>Osteoglossomorpha</taxon>
        <taxon>Osteoglossiformes</taxon>
        <taxon>Osteoglossidae</taxon>
        <taxon>Scleropages</taxon>
    </lineage>
</organism>
<evidence type="ECO:0000256" key="7">
    <source>
        <dbReference type="PROSITE-ProRule" id="PRU00201"/>
    </source>
</evidence>
<dbReference type="GO" id="GO:0045893">
    <property type="term" value="P:positive regulation of DNA-templated transcription"/>
    <property type="evidence" value="ECO:0007669"/>
    <property type="project" value="InterPro"/>
</dbReference>
<evidence type="ECO:0000259" key="8">
    <source>
        <dbReference type="PROSITE" id="PS50252"/>
    </source>
</evidence>
<evidence type="ECO:0000256" key="4">
    <source>
        <dbReference type="ARBA" id="ARBA00023125"/>
    </source>
</evidence>
<comment type="subcellular location">
    <subcellularLocation>
        <location evidence="1 7">Nucleus</location>
    </subcellularLocation>
</comment>
<dbReference type="SUPFAM" id="SSF49417">
    <property type="entry name" value="p53-like transcription factors"/>
    <property type="match status" value="1"/>
</dbReference>
<evidence type="ECO:0000256" key="6">
    <source>
        <dbReference type="ARBA" id="ARBA00023242"/>
    </source>
</evidence>
<dbReference type="PANTHER" id="PTHR11267">
    <property type="entry name" value="T-BOX PROTEIN-RELATED"/>
    <property type="match status" value="1"/>
</dbReference>
<keyword evidence="5" id="KW-0804">Transcription</keyword>
<dbReference type="GeneTree" id="ENSGT00940000160732"/>
<feature type="domain" description="T-box" evidence="8">
    <location>
        <begin position="30"/>
        <end position="207"/>
    </location>
</feature>
<dbReference type="PROSITE" id="PS01283">
    <property type="entry name" value="TBOX_1"/>
    <property type="match status" value="1"/>
</dbReference>
<proteinExistence type="predicted"/>
<reference evidence="9 10" key="1">
    <citation type="submission" date="2019-04" db="EMBL/GenBank/DDBJ databases">
        <authorList>
            <consortium name="Wellcome Sanger Institute Data Sharing"/>
        </authorList>
    </citation>
    <scope>NUCLEOTIDE SEQUENCE [LARGE SCALE GENOMIC DNA]</scope>
</reference>
<reference evidence="9" key="2">
    <citation type="submission" date="2025-08" db="UniProtKB">
        <authorList>
            <consortium name="Ensembl"/>
        </authorList>
    </citation>
    <scope>IDENTIFICATION</scope>
</reference>
<protein>
    <submittedName>
        <fullName evidence="9">T-box transcription factor 6</fullName>
    </submittedName>
</protein>
<keyword evidence="10" id="KW-1185">Reference proteome</keyword>
<dbReference type="InterPro" id="IPR018186">
    <property type="entry name" value="TF_T-box_CS"/>
</dbReference>
<dbReference type="Pfam" id="PF00907">
    <property type="entry name" value="T-box"/>
    <property type="match status" value="1"/>
</dbReference>
<keyword evidence="6 7" id="KW-0539">Nucleus</keyword>
<dbReference type="InterPro" id="IPR008967">
    <property type="entry name" value="p53-like_TF_DNA-bd_sf"/>
</dbReference>
<dbReference type="Proteomes" id="UP000694397">
    <property type="component" value="Chromosome 20"/>
</dbReference>
<evidence type="ECO:0000256" key="3">
    <source>
        <dbReference type="ARBA" id="ARBA00023015"/>
    </source>
</evidence>
<dbReference type="InterPro" id="IPR001699">
    <property type="entry name" value="TF_T-box"/>
</dbReference>
<dbReference type="GO" id="GO:0000981">
    <property type="term" value="F:DNA-binding transcription factor activity, RNA polymerase II-specific"/>
    <property type="evidence" value="ECO:0007669"/>
    <property type="project" value="TreeGrafter"/>
</dbReference>
<dbReference type="GO" id="GO:0000978">
    <property type="term" value="F:RNA polymerase II cis-regulatory region sequence-specific DNA binding"/>
    <property type="evidence" value="ECO:0007669"/>
    <property type="project" value="InterPro"/>
</dbReference>
<dbReference type="AlphaFoldDB" id="A0A8C9SP60"/>
<keyword evidence="3" id="KW-0805">Transcription regulation</keyword>
<name>A0A8C9SP60_SCLFO</name>
<dbReference type="GO" id="GO:0005634">
    <property type="term" value="C:nucleus"/>
    <property type="evidence" value="ECO:0007669"/>
    <property type="project" value="UniProtKB-SubCell"/>
</dbReference>
<evidence type="ECO:0000256" key="1">
    <source>
        <dbReference type="ARBA" id="ARBA00004123"/>
    </source>
</evidence>
<dbReference type="FunFam" id="2.60.40.820:FF:000010">
    <property type="entry name" value="T-box transcription factor TBX6"/>
    <property type="match status" value="1"/>
</dbReference>
<dbReference type="GO" id="GO:0016331">
    <property type="term" value="P:morphogenesis of embryonic epithelium"/>
    <property type="evidence" value="ECO:0007669"/>
    <property type="project" value="TreeGrafter"/>
</dbReference>
<dbReference type="PRINTS" id="PR00937">
    <property type="entry name" value="TBOX"/>
</dbReference>
<dbReference type="PANTHER" id="PTHR11267:SF197">
    <property type="entry name" value="T-BOX TRANSCRIPTION FACTOR TBX6"/>
    <property type="match status" value="1"/>
</dbReference>
<dbReference type="GO" id="GO:0001708">
    <property type="term" value="P:cell fate specification"/>
    <property type="evidence" value="ECO:0007669"/>
    <property type="project" value="TreeGrafter"/>
</dbReference>
<keyword evidence="4 7" id="KW-0238">DNA-binding</keyword>
<dbReference type="Gene3D" id="2.60.40.820">
    <property type="entry name" value="Transcription factor, T-box"/>
    <property type="match status" value="1"/>
</dbReference>
<dbReference type="GO" id="GO:0000785">
    <property type="term" value="C:chromatin"/>
    <property type="evidence" value="ECO:0007669"/>
    <property type="project" value="TreeGrafter"/>
</dbReference>
<dbReference type="SMART" id="SM00425">
    <property type="entry name" value="TBOX"/>
    <property type="match status" value="1"/>
</dbReference>
<comment type="caution">
    <text evidence="7">Lacks conserved residue(s) required for the propagation of feature annotation.</text>
</comment>
<dbReference type="Ensembl" id="ENSSFOT00015040316.1">
    <property type="protein sequence ID" value="ENSSFOP00015042175.1"/>
    <property type="gene ID" value="ENSSFOG00015021809.2"/>
</dbReference>
<sequence>MTRTVPGSILAPAVPINLSGKEQGNFKMDLENSSLWKQFSGIGTEMVITKTGRRMFPQLKVKLSGLNPSLRYILLLEVVPADASKYRFQGGCWHAVGSAEPRLPDRMFIHPDSPATGAHWQGRTISFHQVKLTNNTLDTHGHIILHSLHRYQPRVHVIEARDARMWGGIRQSFVFPETQFFAVTAYQNSKITELKINSNPFARGFRENGMNMMSGSNLLIDHSPPGVQFPNLLSVWSFCFHLLHCQFATSHTHTHTHIFRTACPLRGHGEPEPTRQHRA</sequence>
<evidence type="ECO:0000313" key="9">
    <source>
        <dbReference type="Ensembl" id="ENSSFOP00015042175.1"/>
    </source>
</evidence>
<evidence type="ECO:0000256" key="5">
    <source>
        <dbReference type="ARBA" id="ARBA00023163"/>
    </source>
</evidence>
<dbReference type="InterPro" id="IPR046360">
    <property type="entry name" value="T-box_DNA-bd"/>
</dbReference>
<accession>A0A8C9SP60</accession>
<reference evidence="9" key="3">
    <citation type="submission" date="2025-09" db="UniProtKB">
        <authorList>
            <consortium name="Ensembl"/>
        </authorList>
    </citation>
    <scope>IDENTIFICATION</scope>
</reference>
<keyword evidence="2" id="KW-0217">Developmental protein</keyword>
<dbReference type="GO" id="GO:0001756">
    <property type="term" value="P:somitogenesis"/>
    <property type="evidence" value="ECO:0007669"/>
    <property type="project" value="TreeGrafter"/>
</dbReference>
<evidence type="ECO:0000313" key="10">
    <source>
        <dbReference type="Proteomes" id="UP000694397"/>
    </source>
</evidence>
<dbReference type="PROSITE" id="PS50252">
    <property type="entry name" value="TBOX_3"/>
    <property type="match status" value="1"/>
</dbReference>
<evidence type="ECO:0000256" key="2">
    <source>
        <dbReference type="ARBA" id="ARBA00022473"/>
    </source>
</evidence>